<feature type="domain" description="DNA topoisomerase type IA zn finger" evidence="2">
    <location>
        <begin position="234"/>
        <end position="271"/>
    </location>
</feature>
<dbReference type="SUPFAM" id="SSF57783">
    <property type="entry name" value="Zinc beta-ribbon"/>
    <property type="match status" value="1"/>
</dbReference>
<keyword evidence="1" id="KW-0812">Transmembrane</keyword>
<dbReference type="InterPro" id="IPR011335">
    <property type="entry name" value="Restrct_endonuc-II-like"/>
</dbReference>
<evidence type="ECO:0000259" key="2">
    <source>
        <dbReference type="Pfam" id="PF01396"/>
    </source>
</evidence>
<dbReference type="GO" id="GO:0003916">
    <property type="term" value="F:DNA topoisomerase activity"/>
    <property type="evidence" value="ECO:0007669"/>
    <property type="project" value="InterPro"/>
</dbReference>
<dbReference type="Pfam" id="PF04471">
    <property type="entry name" value="Mrr_cat"/>
    <property type="match status" value="1"/>
</dbReference>
<dbReference type="InterPro" id="IPR011856">
    <property type="entry name" value="tRNA_endonuc-like_dom_sf"/>
</dbReference>
<protein>
    <recommendedName>
        <fullName evidence="6">Restriction endonuclease</fullName>
    </recommendedName>
</protein>
<feature type="transmembrane region" description="Helical" evidence="1">
    <location>
        <begin position="16"/>
        <end position="36"/>
    </location>
</feature>
<evidence type="ECO:0008006" key="6">
    <source>
        <dbReference type="Google" id="ProtNLM"/>
    </source>
</evidence>
<dbReference type="PANTHER" id="PTHR30015:SF7">
    <property type="entry name" value="TYPE IV METHYL-DIRECTED RESTRICTION ENZYME ECOKMRR"/>
    <property type="match status" value="1"/>
</dbReference>
<dbReference type="InterPro" id="IPR052906">
    <property type="entry name" value="Type_IV_Methyl-Rstrct_Enzyme"/>
</dbReference>
<dbReference type="Proteomes" id="UP000078406">
    <property type="component" value="Unassembled WGS sequence"/>
</dbReference>
<dbReference type="InterPro" id="IPR007560">
    <property type="entry name" value="Restrct_endonuc_IV_Mrr"/>
</dbReference>
<gene>
    <name evidence="4" type="ORF">APB76_01975</name>
</gene>
<organism evidence="4 5">
    <name type="scientific">Vibrio bivalvicida</name>
    <dbReference type="NCBI Taxonomy" id="1276888"/>
    <lineage>
        <taxon>Bacteria</taxon>
        <taxon>Pseudomonadati</taxon>
        <taxon>Pseudomonadota</taxon>
        <taxon>Gammaproteobacteria</taxon>
        <taxon>Vibrionales</taxon>
        <taxon>Vibrionaceae</taxon>
        <taxon>Vibrio</taxon>
        <taxon>Vibrio oreintalis group</taxon>
    </lineage>
</organism>
<evidence type="ECO:0000313" key="5">
    <source>
        <dbReference type="Proteomes" id="UP000078406"/>
    </source>
</evidence>
<feature type="transmembrane region" description="Helical" evidence="1">
    <location>
        <begin position="56"/>
        <end position="74"/>
    </location>
</feature>
<dbReference type="AlphaFoldDB" id="A0A177Y5J5"/>
<dbReference type="RefSeq" id="WP_054961424.1">
    <property type="nucleotide sequence ID" value="NZ_LLEI02000014.1"/>
</dbReference>
<sequence length="273" mass="30981">MARKNDGIIWHLMDKPWWLSVLLSASIYLGFSYILPSMATNSGNFVFDAIGQSLPQIAPYFALLFLLPAPVALFKQYQRKRSYVTTTSRIKSHKSTSPLNALSWLEFESYIGEYFKRQGYKVKQEFSQKPDGGVDIWLTKDDELSLVQCKHWKSRKVGVQVLREMYGVMIANNASKMIIVTSGDFTSEAVAFALDKRLWLVNGSELVHMIEDGRRFQDQPSVPEPIPAPKTDSEVCPSCQSKLVLRVARRGPKAGRQFYGCSAYPKCRYTSDL</sequence>
<comment type="caution">
    <text evidence="4">The sequence shown here is derived from an EMBL/GenBank/DDBJ whole genome shotgun (WGS) entry which is preliminary data.</text>
</comment>
<dbReference type="SUPFAM" id="SSF52980">
    <property type="entry name" value="Restriction endonuclease-like"/>
    <property type="match status" value="1"/>
</dbReference>
<dbReference type="GO" id="GO:0005694">
    <property type="term" value="C:chromosome"/>
    <property type="evidence" value="ECO:0007669"/>
    <property type="project" value="InterPro"/>
</dbReference>
<reference evidence="4 5" key="1">
    <citation type="journal article" date="2016" name="Syst. Appl. Microbiol.">
        <title>Vibrio bivalvicida sp. nov., a novel larval pathogen for bivalve molluscs reared in a hatchery.</title>
        <authorList>
            <person name="Dubert J."/>
            <person name="Romalde J.L."/>
            <person name="Prado S."/>
            <person name="Barja J.L."/>
        </authorList>
    </citation>
    <scope>NUCLEOTIDE SEQUENCE [LARGE SCALE GENOMIC DNA]</scope>
    <source>
        <strain evidence="4 5">605</strain>
    </source>
</reference>
<dbReference type="PANTHER" id="PTHR30015">
    <property type="entry name" value="MRR RESTRICTION SYSTEM PROTEIN"/>
    <property type="match status" value="1"/>
</dbReference>
<dbReference type="GO" id="GO:0015666">
    <property type="term" value="F:restriction endodeoxyribonuclease activity"/>
    <property type="evidence" value="ECO:0007669"/>
    <property type="project" value="TreeGrafter"/>
</dbReference>
<dbReference type="Gene3D" id="3.40.1350.10">
    <property type="match status" value="1"/>
</dbReference>
<dbReference type="REBASE" id="149322">
    <property type="entry name" value="Vbi605MrrP"/>
</dbReference>
<evidence type="ECO:0000313" key="4">
    <source>
        <dbReference type="EMBL" id="OAJ95886.1"/>
    </source>
</evidence>
<dbReference type="Pfam" id="PF01396">
    <property type="entry name" value="Zn_ribbon_Top1"/>
    <property type="match status" value="1"/>
</dbReference>
<accession>A0A177Y5J5</accession>
<keyword evidence="1" id="KW-0472">Membrane</keyword>
<proteinExistence type="predicted"/>
<dbReference type="Gene3D" id="3.30.65.10">
    <property type="entry name" value="Bacterial Topoisomerase I, domain 1"/>
    <property type="match status" value="1"/>
</dbReference>
<dbReference type="GO" id="GO:0003677">
    <property type="term" value="F:DNA binding"/>
    <property type="evidence" value="ECO:0007669"/>
    <property type="project" value="InterPro"/>
</dbReference>
<dbReference type="GO" id="GO:0009307">
    <property type="term" value="P:DNA restriction-modification system"/>
    <property type="evidence" value="ECO:0007669"/>
    <property type="project" value="InterPro"/>
</dbReference>
<dbReference type="EMBL" id="LLEI02000014">
    <property type="protein sequence ID" value="OAJ95886.1"/>
    <property type="molecule type" value="Genomic_DNA"/>
</dbReference>
<dbReference type="GO" id="GO:0006265">
    <property type="term" value="P:DNA topological change"/>
    <property type="evidence" value="ECO:0007669"/>
    <property type="project" value="InterPro"/>
</dbReference>
<keyword evidence="1" id="KW-1133">Transmembrane helix</keyword>
<evidence type="ECO:0000259" key="3">
    <source>
        <dbReference type="Pfam" id="PF04471"/>
    </source>
</evidence>
<evidence type="ECO:0000256" key="1">
    <source>
        <dbReference type="SAM" id="Phobius"/>
    </source>
</evidence>
<dbReference type="InterPro" id="IPR013498">
    <property type="entry name" value="Topo_IA_Znf"/>
</dbReference>
<name>A0A177Y5J5_9VIBR</name>
<feature type="domain" description="Restriction endonuclease type IV Mrr" evidence="3">
    <location>
        <begin position="100"/>
        <end position="210"/>
    </location>
</feature>